<keyword evidence="2" id="KW-0732">Signal</keyword>
<evidence type="ECO:0000313" key="4">
    <source>
        <dbReference type="Proteomes" id="UP001163203"/>
    </source>
</evidence>
<keyword evidence="4" id="KW-1185">Reference proteome</keyword>
<name>A0ABY7AUN5_9PSEU</name>
<sequence>MKFPNIAKVAGAGAFFLALTAVPAPAQAATISVPCNAADLINAVNTAAAGDTLSLTQGCVYTLDNTNPGPLVVNRPLTILGHGSVIQRDPSAFAFRIFTVNANLALDLVTIRNGDATGSFGGGLAVFTGRLTLTRTTVTNNRADFSGGIGVLGGASADIRNSAFTFNVATRNGGGIANDGTMTIDRTAITDNTAFGQNDTVGGGGIANDGELGITGSNVVRNHATGAKGGGIANILGGRVTTSGSNINTNDALGGGTGGGIANINSTVFLSRSNVNNNASTNAPGGIDNEGGAVTLDRTNVRNNTPTNCSPTPVPGCLG</sequence>
<evidence type="ECO:0008006" key="5">
    <source>
        <dbReference type="Google" id="ProtNLM"/>
    </source>
</evidence>
<dbReference type="SUPFAM" id="SSF51126">
    <property type="entry name" value="Pectin lyase-like"/>
    <property type="match status" value="1"/>
</dbReference>
<dbReference type="Proteomes" id="UP001163203">
    <property type="component" value="Chromosome"/>
</dbReference>
<dbReference type="RefSeq" id="WP_268441380.1">
    <property type="nucleotide sequence ID" value="NZ_CP113836.1"/>
</dbReference>
<dbReference type="EMBL" id="CP113836">
    <property type="protein sequence ID" value="WAL63419.1"/>
    <property type="molecule type" value="Genomic_DNA"/>
</dbReference>
<evidence type="ECO:0000256" key="2">
    <source>
        <dbReference type="SAM" id="SignalP"/>
    </source>
</evidence>
<protein>
    <recommendedName>
        <fullName evidence="5">Polymorphic outer membrane protein</fullName>
    </recommendedName>
</protein>
<feature type="compositionally biased region" description="Polar residues" evidence="1">
    <location>
        <begin position="297"/>
        <end position="311"/>
    </location>
</feature>
<accession>A0ABY7AUN5</accession>
<proteinExistence type="predicted"/>
<reference evidence="3" key="1">
    <citation type="submission" date="2022-11" db="EMBL/GenBank/DDBJ databases">
        <authorList>
            <person name="Mo P."/>
        </authorList>
    </citation>
    <scope>NUCLEOTIDE SEQUENCE</scope>
    <source>
        <strain evidence="3">HUAS 11-8</strain>
    </source>
</reference>
<organism evidence="3 4">
    <name type="scientific">Amycolatopsis cynarae</name>
    <dbReference type="NCBI Taxonomy" id="2995223"/>
    <lineage>
        <taxon>Bacteria</taxon>
        <taxon>Bacillati</taxon>
        <taxon>Actinomycetota</taxon>
        <taxon>Actinomycetes</taxon>
        <taxon>Pseudonocardiales</taxon>
        <taxon>Pseudonocardiaceae</taxon>
        <taxon>Amycolatopsis</taxon>
    </lineage>
</organism>
<gene>
    <name evidence="3" type="ORF">ORV05_20630</name>
</gene>
<feature type="region of interest" description="Disordered" evidence="1">
    <location>
        <begin position="280"/>
        <end position="319"/>
    </location>
</feature>
<feature type="signal peptide" evidence="2">
    <location>
        <begin position="1"/>
        <end position="28"/>
    </location>
</feature>
<evidence type="ECO:0000313" key="3">
    <source>
        <dbReference type="EMBL" id="WAL63419.1"/>
    </source>
</evidence>
<evidence type="ECO:0000256" key="1">
    <source>
        <dbReference type="SAM" id="MobiDB-lite"/>
    </source>
</evidence>
<feature type="chain" id="PRO_5047351701" description="Polymorphic outer membrane protein" evidence="2">
    <location>
        <begin position="29"/>
        <end position="319"/>
    </location>
</feature>
<dbReference type="InterPro" id="IPR011050">
    <property type="entry name" value="Pectin_lyase_fold/virulence"/>
</dbReference>